<dbReference type="RefSeq" id="WP_366192200.1">
    <property type="nucleotide sequence ID" value="NZ_JBFBVU010000005.1"/>
</dbReference>
<evidence type="ECO:0000313" key="2">
    <source>
        <dbReference type="EMBL" id="MEV8466402.1"/>
    </source>
</evidence>
<organism evidence="2 3">
    <name type="scientific">Meridianimarinicoccus marinus</name>
    <dbReference type="NCBI Taxonomy" id="3231483"/>
    <lineage>
        <taxon>Bacteria</taxon>
        <taxon>Pseudomonadati</taxon>
        <taxon>Pseudomonadota</taxon>
        <taxon>Alphaproteobacteria</taxon>
        <taxon>Rhodobacterales</taxon>
        <taxon>Paracoccaceae</taxon>
        <taxon>Meridianimarinicoccus</taxon>
    </lineage>
</organism>
<feature type="domain" description="PpiC" evidence="1">
    <location>
        <begin position="173"/>
        <end position="296"/>
    </location>
</feature>
<gene>
    <name evidence="2" type="ORF">AB0T83_06350</name>
</gene>
<keyword evidence="3" id="KW-1185">Reference proteome</keyword>
<proteinExistence type="predicted"/>
<dbReference type="InterPro" id="IPR000297">
    <property type="entry name" value="PPIase_PpiC"/>
</dbReference>
<protein>
    <submittedName>
        <fullName evidence="2">Peptidyl-prolyl cis-trans isomerase</fullName>
    </submittedName>
</protein>
<accession>A0ABV3L4D8</accession>
<sequence length="338" mass="37147">MIWTENFGPCAELSPTTLLTACTCRDATTKQGGAGFGLAIGPTCPSHAASVTLVTSMARILREPLLHFAVFAVLLFVVFEIRNDDEAPPPPSATFIAVSEADARALARQFEGVWNRPPAREELDTLISSYLDEEILVREALKLGLDRDDPVIRNRLRQKMLFLTESESQRMVPEDAVLEQHLQGNPERFVLPGQISFQQVYLGEAPDEETVRQSLDRLTEGQDPALIGVRSLLPAGMQAADPQQVDRLFGPGFFAATAQLPDATWAGPVRSGYGLHLVRIENRVAPLLPTLPDVREIVLADWRREQAQILADAYLAALRDTYDIAVPDAAALTDILTQ</sequence>
<evidence type="ECO:0000313" key="3">
    <source>
        <dbReference type="Proteomes" id="UP001553161"/>
    </source>
</evidence>
<dbReference type="EMBL" id="JBFBVU010000005">
    <property type="protein sequence ID" value="MEV8466402.1"/>
    <property type="molecule type" value="Genomic_DNA"/>
</dbReference>
<dbReference type="Pfam" id="PF13145">
    <property type="entry name" value="Rotamase_2"/>
    <property type="match status" value="1"/>
</dbReference>
<keyword evidence="2" id="KW-0413">Isomerase</keyword>
<evidence type="ECO:0000259" key="1">
    <source>
        <dbReference type="Pfam" id="PF13145"/>
    </source>
</evidence>
<dbReference type="GO" id="GO:0016853">
    <property type="term" value="F:isomerase activity"/>
    <property type="evidence" value="ECO:0007669"/>
    <property type="project" value="UniProtKB-KW"/>
</dbReference>
<dbReference type="Proteomes" id="UP001553161">
    <property type="component" value="Unassembled WGS sequence"/>
</dbReference>
<comment type="caution">
    <text evidence="2">The sequence shown here is derived from an EMBL/GenBank/DDBJ whole genome shotgun (WGS) entry which is preliminary data.</text>
</comment>
<reference evidence="2 3" key="1">
    <citation type="submission" date="2024-07" db="EMBL/GenBank/DDBJ databases">
        <authorList>
            <person name="Kang M."/>
        </authorList>
    </citation>
    <scope>NUCLEOTIDE SEQUENCE [LARGE SCALE GENOMIC DNA]</scope>
    <source>
        <strain evidence="2 3">DFM31</strain>
    </source>
</reference>
<name>A0ABV3L4D8_9RHOB</name>